<dbReference type="PANTHER" id="PTHR35897:SF1">
    <property type="entry name" value="METHYLTRANSFERASE AUSD"/>
    <property type="match status" value="1"/>
</dbReference>
<evidence type="ECO:0008006" key="8">
    <source>
        <dbReference type="Google" id="ProtNLM"/>
    </source>
</evidence>
<accession>A0A4Y7QLW6</accession>
<dbReference type="AlphaFoldDB" id="A0A4Y7QLW6"/>
<dbReference type="InterPro" id="IPR029063">
    <property type="entry name" value="SAM-dependent_MTases_sf"/>
</dbReference>
<dbReference type="PANTHER" id="PTHR35897">
    <property type="entry name" value="METHYLTRANSFERASE AUSD"/>
    <property type="match status" value="1"/>
</dbReference>
<dbReference type="OrthoDB" id="2094832at2759"/>
<dbReference type="STRING" id="50990.A0A4Y7QLW6"/>
<organism evidence="6 7">
    <name type="scientific">Rickenella mellea</name>
    <dbReference type="NCBI Taxonomy" id="50990"/>
    <lineage>
        <taxon>Eukaryota</taxon>
        <taxon>Fungi</taxon>
        <taxon>Dikarya</taxon>
        <taxon>Basidiomycota</taxon>
        <taxon>Agaricomycotina</taxon>
        <taxon>Agaricomycetes</taxon>
        <taxon>Hymenochaetales</taxon>
        <taxon>Rickenellaceae</taxon>
        <taxon>Rickenella</taxon>
    </lineage>
</organism>
<feature type="compositionally biased region" description="Basic and acidic residues" evidence="5">
    <location>
        <begin position="320"/>
        <end position="332"/>
    </location>
</feature>
<sequence length="624" mass="70013">MSNTENAYRDLTLDPSLYALDSKELNFFKSQTGINNDEELKAHIFAVQAKAFAVYPYPCIQGFRFAKLKIGRLFAYDEFLRLGRERKGAIYLDMGCCFGNDARLAVADGYPIENVITSDLNPEFWDLGHELFKSTPESFPVPFIAGDIFDPSHIVPSPPSTVTPSDPHPDLKALKSLTPLHGRISAIHASAFFHLFDEDHQRQAAQQLAALLSPEPGSMIFGQHVGLPQRGVRPNFRRQMFCHSPQSWKELWDGVVFAKGNVDVVASVRDVTRRINPNGATGRAVQKMLGEEPVYVLEWYIKRVDPEAPPQHHTPAVLTEAKEQTSDPEKSYRDLPLDPSLYSLEGRDLEFFKRQTMITDDEELKAHILTVQAEAFKVHPYPCIRSFNFTRLKIGRLFAYEDFLTLGRERTGAIYLDIGCCFGNDARLAVKDGYPIENIITSDINPEFWDLGHKLFKSTPESFPVPFLAGDIFDPAHLAPSPPSTKPPLGPAPDLKTLTSLTHLHGRISAIHASAFFHLFDEAHQLQVARQLAALLSPEPGSLIFGQHVGALQMGFRRKMFCHSPESWKALWDGEVFEKGSVHVDARVRDVTRLTDPNSAIGRNVRMLAGDGPVYLLEWCVKRV</sequence>
<name>A0A4Y7QLW6_9AGAM</name>
<dbReference type="VEuPathDB" id="FungiDB:BD410DRAFT_782209"/>
<dbReference type="EMBL" id="ML170158">
    <property type="protein sequence ID" value="TDL28238.1"/>
    <property type="molecule type" value="Genomic_DNA"/>
</dbReference>
<dbReference type="SUPFAM" id="SSF53335">
    <property type="entry name" value="S-adenosyl-L-methionine-dependent methyltransferases"/>
    <property type="match status" value="2"/>
</dbReference>
<comment type="similarity">
    <text evidence="4">Belongs to the class I-like SAM-binding methyltransferase superfamily.</text>
</comment>
<gene>
    <name evidence="6" type="ORF">BD410DRAFT_782209</name>
</gene>
<dbReference type="Gene3D" id="3.40.50.150">
    <property type="entry name" value="Vaccinia Virus protein VP39"/>
    <property type="match status" value="2"/>
</dbReference>
<evidence type="ECO:0000256" key="2">
    <source>
        <dbReference type="ARBA" id="ARBA00022679"/>
    </source>
</evidence>
<protein>
    <recommendedName>
        <fullName evidence="8">Methyltransferase domain-containing protein</fullName>
    </recommendedName>
</protein>
<keyword evidence="3" id="KW-0949">S-adenosyl-L-methionine</keyword>
<evidence type="ECO:0000256" key="3">
    <source>
        <dbReference type="ARBA" id="ARBA00022691"/>
    </source>
</evidence>
<evidence type="ECO:0000313" key="7">
    <source>
        <dbReference type="Proteomes" id="UP000294933"/>
    </source>
</evidence>
<reference evidence="6 7" key="1">
    <citation type="submission" date="2018-06" db="EMBL/GenBank/DDBJ databases">
        <title>A transcriptomic atlas of mushroom development highlights an independent origin of complex multicellularity.</title>
        <authorList>
            <consortium name="DOE Joint Genome Institute"/>
            <person name="Krizsan K."/>
            <person name="Almasi E."/>
            <person name="Merenyi Z."/>
            <person name="Sahu N."/>
            <person name="Viragh M."/>
            <person name="Koszo T."/>
            <person name="Mondo S."/>
            <person name="Kiss B."/>
            <person name="Balint B."/>
            <person name="Kues U."/>
            <person name="Barry K."/>
            <person name="Hegedus J.C."/>
            <person name="Henrissat B."/>
            <person name="Johnson J."/>
            <person name="Lipzen A."/>
            <person name="Ohm R."/>
            <person name="Nagy I."/>
            <person name="Pangilinan J."/>
            <person name="Yan J."/>
            <person name="Xiong Y."/>
            <person name="Grigoriev I.V."/>
            <person name="Hibbett D.S."/>
            <person name="Nagy L.G."/>
        </authorList>
    </citation>
    <scope>NUCLEOTIDE SEQUENCE [LARGE SCALE GENOMIC DNA]</scope>
    <source>
        <strain evidence="6 7">SZMC22713</strain>
    </source>
</reference>
<proteinExistence type="inferred from homology"/>
<dbReference type="GO" id="GO:0016740">
    <property type="term" value="F:transferase activity"/>
    <property type="evidence" value="ECO:0007669"/>
    <property type="project" value="UniProtKB-KW"/>
</dbReference>
<dbReference type="InterPro" id="IPR051654">
    <property type="entry name" value="Meroterpenoid_MTases"/>
</dbReference>
<comment type="pathway">
    <text evidence="1">Secondary metabolite biosynthesis.</text>
</comment>
<evidence type="ECO:0000256" key="1">
    <source>
        <dbReference type="ARBA" id="ARBA00005179"/>
    </source>
</evidence>
<feature type="region of interest" description="Disordered" evidence="5">
    <location>
        <begin position="309"/>
        <end position="332"/>
    </location>
</feature>
<evidence type="ECO:0000256" key="5">
    <source>
        <dbReference type="SAM" id="MobiDB-lite"/>
    </source>
</evidence>
<evidence type="ECO:0000256" key="4">
    <source>
        <dbReference type="ARBA" id="ARBA00038314"/>
    </source>
</evidence>
<keyword evidence="2" id="KW-0808">Transferase</keyword>
<dbReference type="Proteomes" id="UP000294933">
    <property type="component" value="Unassembled WGS sequence"/>
</dbReference>
<keyword evidence="7" id="KW-1185">Reference proteome</keyword>
<evidence type="ECO:0000313" key="6">
    <source>
        <dbReference type="EMBL" id="TDL28238.1"/>
    </source>
</evidence>